<keyword evidence="7" id="KW-0175">Coiled coil</keyword>
<dbReference type="SUPFAM" id="SSF56553">
    <property type="entry name" value="Insert subdomain of RNA polymerase alpha subunit"/>
    <property type="match status" value="1"/>
</dbReference>
<dbReference type="GO" id="GO:0005665">
    <property type="term" value="C:RNA polymerase II, core complex"/>
    <property type="evidence" value="ECO:0007669"/>
    <property type="project" value="TreeGrafter"/>
</dbReference>
<dbReference type="GO" id="GO:0046983">
    <property type="term" value="F:protein dimerization activity"/>
    <property type="evidence" value="ECO:0007669"/>
    <property type="project" value="InterPro"/>
</dbReference>
<dbReference type="Proteomes" id="UP000193920">
    <property type="component" value="Unassembled WGS sequence"/>
</dbReference>
<dbReference type="OrthoDB" id="270173at2759"/>
<reference evidence="9 10" key="1">
    <citation type="submission" date="2016-08" db="EMBL/GenBank/DDBJ databases">
        <title>A Parts List for Fungal Cellulosomes Revealed by Comparative Genomics.</title>
        <authorList>
            <consortium name="DOE Joint Genome Institute"/>
            <person name="Haitjema C.H."/>
            <person name="Gilmore S.P."/>
            <person name="Henske J.K."/>
            <person name="Solomon K.V."/>
            <person name="De Groot R."/>
            <person name="Kuo A."/>
            <person name="Mondo S.J."/>
            <person name="Salamov A.A."/>
            <person name="Labutti K."/>
            <person name="Zhao Z."/>
            <person name="Chiniquy J."/>
            <person name="Barry K."/>
            <person name="Brewer H.M."/>
            <person name="Purvine S.O."/>
            <person name="Wright A.T."/>
            <person name="Boxma B."/>
            <person name="Van Alen T."/>
            <person name="Hackstein J.H."/>
            <person name="Baker S.E."/>
            <person name="Grigoriev I.V."/>
            <person name="O'Malley M.A."/>
        </authorList>
    </citation>
    <scope>NUCLEOTIDE SEQUENCE [LARGE SCALE GENOMIC DNA]</scope>
    <source>
        <strain evidence="9 10">G1</strain>
    </source>
</reference>
<dbReference type="STRING" id="1754190.A0A1Y2CN17"/>
<dbReference type="SUPFAM" id="SSF55257">
    <property type="entry name" value="RBP11-like subunits of RNA polymerase"/>
    <property type="match status" value="1"/>
</dbReference>
<dbReference type="PROSITE" id="PS00446">
    <property type="entry name" value="RNA_POL_D_30KD"/>
    <property type="match status" value="1"/>
</dbReference>
<evidence type="ECO:0000313" key="10">
    <source>
        <dbReference type="Proteomes" id="UP000193920"/>
    </source>
</evidence>
<dbReference type="AlphaFoldDB" id="A0A1Y2CN17"/>
<gene>
    <name evidence="9" type="ORF">LY90DRAFT_415042</name>
</gene>
<dbReference type="InterPro" id="IPR036643">
    <property type="entry name" value="RNApol_insert_sf"/>
</dbReference>
<proteinExistence type="inferred from homology"/>
<dbReference type="Gene3D" id="2.170.120.12">
    <property type="entry name" value="DNA-directed RNA polymerase, insert domain"/>
    <property type="match status" value="1"/>
</dbReference>
<evidence type="ECO:0000256" key="4">
    <source>
        <dbReference type="ARBA" id="ARBA00023242"/>
    </source>
</evidence>
<dbReference type="InterPro" id="IPR036603">
    <property type="entry name" value="RBP11-like"/>
</dbReference>
<organism evidence="9 10">
    <name type="scientific">Neocallimastix californiae</name>
    <dbReference type="NCBI Taxonomy" id="1754190"/>
    <lineage>
        <taxon>Eukaryota</taxon>
        <taxon>Fungi</taxon>
        <taxon>Fungi incertae sedis</taxon>
        <taxon>Chytridiomycota</taxon>
        <taxon>Chytridiomycota incertae sedis</taxon>
        <taxon>Neocallimastigomycetes</taxon>
        <taxon>Neocallimastigales</taxon>
        <taxon>Neocallimastigaceae</taxon>
        <taxon>Neocallimastix</taxon>
    </lineage>
</organism>
<dbReference type="Pfam" id="PF01000">
    <property type="entry name" value="RNA_pol_A_bac"/>
    <property type="match status" value="1"/>
</dbReference>
<dbReference type="InterPro" id="IPR022842">
    <property type="entry name" value="RNAP_Rpo3/Rpb3/RPAC1"/>
</dbReference>
<dbReference type="InterPro" id="IPR011262">
    <property type="entry name" value="DNA-dir_RNA_pol_insert"/>
</dbReference>
<dbReference type="FunFam" id="2.170.120.12:FF:000002">
    <property type="entry name" value="DNA-directed RNA polymerase II subunit RPB3"/>
    <property type="match status" value="1"/>
</dbReference>
<evidence type="ECO:0000256" key="3">
    <source>
        <dbReference type="ARBA" id="ARBA00023163"/>
    </source>
</evidence>
<evidence type="ECO:0000259" key="8">
    <source>
        <dbReference type="SMART" id="SM00662"/>
    </source>
</evidence>
<dbReference type="InterPro" id="IPR001514">
    <property type="entry name" value="DNA-dir_RNA_pol_30-40kDasu_CS"/>
</dbReference>
<dbReference type="GO" id="GO:0003899">
    <property type="term" value="F:DNA-directed RNA polymerase activity"/>
    <property type="evidence" value="ECO:0007669"/>
    <property type="project" value="InterPro"/>
</dbReference>
<keyword evidence="2" id="KW-0240">DNA-directed RNA polymerase</keyword>
<dbReference type="InterPro" id="IPR011263">
    <property type="entry name" value="DNA-dir_RNA_pol_RpoA/D/Rpb3"/>
</dbReference>
<evidence type="ECO:0000256" key="7">
    <source>
        <dbReference type="SAM" id="Coils"/>
    </source>
</evidence>
<feature type="domain" description="DNA-directed RNA polymerase RpoA/D/Rpb3-type" evidence="8">
    <location>
        <begin position="28"/>
        <end position="268"/>
    </location>
</feature>
<dbReference type="SMART" id="SM00662">
    <property type="entry name" value="RPOLD"/>
    <property type="match status" value="1"/>
</dbReference>
<evidence type="ECO:0000313" key="9">
    <source>
        <dbReference type="EMBL" id="ORY48403.1"/>
    </source>
</evidence>
<dbReference type="NCBIfam" id="NF001988">
    <property type="entry name" value="PRK00783.1"/>
    <property type="match status" value="1"/>
</dbReference>
<protein>
    <recommendedName>
        <fullName evidence="6">DNA-directed RNA polymerase II subunit RPB3</fullName>
    </recommendedName>
</protein>
<accession>A0A1Y2CN17</accession>
<keyword evidence="10" id="KW-1185">Reference proteome</keyword>
<dbReference type="Gene3D" id="3.30.1360.10">
    <property type="entry name" value="RNA polymerase, RBP11-like subunit"/>
    <property type="match status" value="1"/>
</dbReference>
<evidence type="ECO:0000256" key="6">
    <source>
        <dbReference type="ARBA" id="ARBA00072506"/>
    </source>
</evidence>
<dbReference type="PANTHER" id="PTHR11800:SF2">
    <property type="entry name" value="DNA-DIRECTED RNA POLYMERASE II SUBUNIT RPB3"/>
    <property type="match status" value="1"/>
</dbReference>
<keyword evidence="4" id="KW-0539">Nucleus</keyword>
<keyword evidence="3" id="KW-0804">Transcription</keyword>
<dbReference type="EMBL" id="MCOG01000102">
    <property type="protein sequence ID" value="ORY48403.1"/>
    <property type="molecule type" value="Genomic_DNA"/>
</dbReference>
<dbReference type="GO" id="GO:0006366">
    <property type="term" value="P:transcription by RNA polymerase II"/>
    <property type="evidence" value="ECO:0007669"/>
    <property type="project" value="TreeGrafter"/>
</dbReference>
<dbReference type="GO" id="GO:0003677">
    <property type="term" value="F:DNA binding"/>
    <property type="evidence" value="ECO:0007669"/>
    <property type="project" value="InterPro"/>
</dbReference>
<name>A0A1Y2CN17_9FUNG</name>
<comment type="similarity">
    <text evidence="5">Belongs to the archaeal Rpo3/eukaryotic RPB3 RNA polymerase subunit family.</text>
</comment>
<evidence type="ECO:0000256" key="1">
    <source>
        <dbReference type="ARBA" id="ARBA00004123"/>
    </source>
</evidence>
<evidence type="ECO:0000256" key="2">
    <source>
        <dbReference type="ARBA" id="ARBA00022478"/>
    </source>
</evidence>
<dbReference type="PANTHER" id="PTHR11800">
    <property type="entry name" value="DNA-DIRECTED RNA POLYMERASE"/>
    <property type="match status" value="1"/>
</dbReference>
<dbReference type="InterPro" id="IPR050518">
    <property type="entry name" value="Rpo3/RPB3_RNA_Pol_subunit"/>
</dbReference>
<sequence length="283" mass="31845">MNDISLSAITGAFESGPVVQLKDLASDHIKFSLSNVDLSVANGLRRTMIADVPTMAIDLVEIETNTTVLTDEFIAHRLGLIPLTSPDVDKNFQYTRECNCTEYCNLCSVELNLNVKCTEDRTMEVTSRELISQNPDIVPVVIDDQDPGIIIAKMRKGQELKLKCIAKKGTGKEHAKWSPVCGVCFDYDPYNKLKHTTYWIEDDEKTEWPLSENASEEQPPVEGEPFDYNAVPNKFYFKFETTGSMEAKAIILSALDVIQAKLDQLKNELHKEQSISQSQDQIY</sequence>
<feature type="coiled-coil region" evidence="7">
    <location>
        <begin position="248"/>
        <end position="275"/>
    </location>
</feature>
<dbReference type="CDD" id="cd07031">
    <property type="entry name" value="RNAP_II_RPB3"/>
    <property type="match status" value="1"/>
</dbReference>
<dbReference type="HAMAP" id="MF_00320">
    <property type="entry name" value="RNApol_arch_Rpo3"/>
    <property type="match status" value="1"/>
</dbReference>
<dbReference type="Pfam" id="PF01193">
    <property type="entry name" value="RNA_pol_L"/>
    <property type="match status" value="1"/>
</dbReference>
<comment type="caution">
    <text evidence="9">The sequence shown here is derived from an EMBL/GenBank/DDBJ whole genome shotgun (WGS) entry which is preliminary data.</text>
</comment>
<comment type="subcellular location">
    <subcellularLocation>
        <location evidence="1">Nucleus</location>
    </subcellularLocation>
</comment>
<evidence type="ECO:0000256" key="5">
    <source>
        <dbReference type="ARBA" id="ARBA00025804"/>
    </source>
</evidence>